<dbReference type="STRING" id="336988.NT96_03575"/>
<keyword evidence="1" id="KW-0812">Transmembrane</keyword>
<evidence type="ECO:0000313" key="2">
    <source>
        <dbReference type="EMBL" id="EHN58202.1"/>
    </source>
</evidence>
<dbReference type="HOGENOM" id="CLU_681022_0_0_9"/>
<dbReference type="AlphaFoldDB" id="G9WIR3"/>
<feature type="transmembrane region" description="Helical" evidence="1">
    <location>
        <begin position="368"/>
        <end position="392"/>
    </location>
</feature>
<feature type="transmembrane region" description="Helical" evidence="1">
    <location>
        <begin position="312"/>
        <end position="330"/>
    </location>
</feature>
<keyword evidence="3" id="KW-1185">Reference proteome</keyword>
<reference evidence="2 3" key="1">
    <citation type="journal article" date="2012" name="PLoS ONE">
        <title>Functional divergence in the genus oenococcus as predicted by genome sequencing of the newly-described species, Oenococcus kitaharae.</title>
        <authorList>
            <person name="Borneman A.R."/>
            <person name="McCarthy J.M."/>
            <person name="Chambers P.J."/>
            <person name="Bartowsky E.J."/>
        </authorList>
    </citation>
    <scope>NUCLEOTIDE SEQUENCE [LARGE SCALE GENOMIC DNA]</scope>
    <source>
        <strain evidence="3">DSM17330</strain>
    </source>
</reference>
<proteinExistence type="predicted"/>
<sequence length="402" mass="45813">MRANFVFELKRILKRKKNRFAIGLFLILALIFAGFFSQTTFQGERVNQELLTQNNIYQIRTLRHVRAHNIPNPPVLAFYPQSIRLNTRRVADLQKHNWQQYARDSAAYFPAFIRWYQQGAAQNMSYPTNYGDTNTYPMGFVDSASYYYRYAASYYRAAANAKTVNRAVLEEASSAGSTLNFLKSDAMPVFFLLLIVIVCDQLVSDRKHRSIFLGQPVSLYRRTWSKTAAAISSWLILSVIAIALVAVINGLRFGFSDWLINHPLAHNGRFYPYFTQIQPAIELLEAIALLAILGILISRLAILLNLILKNEFLTALILAILVFFERAYWYPYCGIGGDYSIYPFPYFQVGRLVTGTQSSMYAQNGLTFAKGMLVTAAYVIVLEILIKIILLATKSGYLRRKS</sequence>
<feature type="transmembrane region" description="Helical" evidence="1">
    <location>
        <begin position="224"/>
        <end position="248"/>
    </location>
</feature>
<dbReference type="EMBL" id="AFVZ01000001">
    <property type="protein sequence ID" value="EHN58202.1"/>
    <property type="molecule type" value="Genomic_DNA"/>
</dbReference>
<keyword evidence="1" id="KW-0472">Membrane</keyword>
<evidence type="ECO:0000313" key="3">
    <source>
        <dbReference type="Proteomes" id="UP000004959"/>
    </source>
</evidence>
<accession>G9WIR3</accession>
<feature type="transmembrane region" description="Helical" evidence="1">
    <location>
        <begin position="186"/>
        <end position="203"/>
    </location>
</feature>
<dbReference type="Proteomes" id="UP000004959">
    <property type="component" value="Chromosome"/>
</dbReference>
<organism evidence="2 3">
    <name type="scientific">Oenococcus kitaharae DSM 17330</name>
    <dbReference type="NCBI Taxonomy" id="1045004"/>
    <lineage>
        <taxon>Bacteria</taxon>
        <taxon>Bacillati</taxon>
        <taxon>Bacillota</taxon>
        <taxon>Bacilli</taxon>
        <taxon>Lactobacillales</taxon>
        <taxon>Lactobacillaceae</taxon>
        <taxon>Oenococcus</taxon>
    </lineage>
</organism>
<gene>
    <name evidence="2" type="ORF">OKIT_0073</name>
</gene>
<comment type="caution">
    <text evidence="2">The sequence shown here is derived from an EMBL/GenBank/DDBJ whole genome shotgun (WGS) entry which is preliminary data.</text>
</comment>
<dbReference type="eggNOG" id="ENOG502ZAX4">
    <property type="taxonomic scope" value="Bacteria"/>
</dbReference>
<evidence type="ECO:0000256" key="1">
    <source>
        <dbReference type="SAM" id="Phobius"/>
    </source>
</evidence>
<dbReference type="RefSeq" id="WP_007744315.1">
    <property type="nucleotide sequence ID" value="NZ_CM001398.1"/>
</dbReference>
<keyword evidence="1" id="KW-1133">Transmembrane helix</keyword>
<name>G9WIR3_9LACO</name>
<protein>
    <submittedName>
        <fullName evidence="2">Uncharacterized protein</fullName>
    </submittedName>
</protein>
<dbReference type="PATRIC" id="fig|1045004.4.peg.74"/>